<evidence type="ECO:0000313" key="3">
    <source>
        <dbReference type="Proteomes" id="UP000824540"/>
    </source>
</evidence>
<reference evidence="2" key="1">
    <citation type="thesis" date="2021" institute="BYU ScholarsArchive" country="Provo, UT, USA">
        <title>Applications of and Algorithms for Genome Assembly and Genomic Analyses with an Emphasis on Marine Teleosts.</title>
        <authorList>
            <person name="Pickett B.D."/>
        </authorList>
    </citation>
    <scope>NUCLEOTIDE SEQUENCE</scope>
    <source>
        <strain evidence="2">HI-2016</strain>
    </source>
</reference>
<comment type="caution">
    <text evidence="2">The sequence shown here is derived from an EMBL/GenBank/DDBJ whole genome shotgun (WGS) entry which is preliminary data.</text>
</comment>
<keyword evidence="3" id="KW-1185">Reference proteome</keyword>
<organism evidence="2 3">
    <name type="scientific">Albula glossodonta</name>
    <name type="common">roundjaw bonefish</name>
    <dbReference type="NCBI Taxonomy" id="121402"/>
    <lineage>
        <taxon>Eukaryota</taxon>
        <taxon>Metazoa</taxon>
        <taxon>Chordata</taxon>
        <taxon>Craniata</taxon>
        <taxon>Vertebrata</taxon>
        <taxon>Euteleostomi</taxon>
        <taxon>Actinopterygii</taxon>
        <taxon>Neopterygii</taxon>
        <taxon>Teleostei</taxon>
        <taxon>Albuliformes</taxon>
        <taxon>Albulidae</taxon>
        <taxon>Albula</taxon>
    </lineage>
</organism>
<feature type="chain" id="PRO_5035873027" evidence="1">
    <location>
        <begin position="17"/>
        <end position="119"/>
    </location>
</feature>
<dbReference type="Proteomes" id="UP000824540">
    <property type="component" value="Unassembled WGS sequence"/>
</dbReference>
<dbReference type="EMBL" id="JAFBMS010002610">
    <property type="protein sequence ID" value="KAG9328163.1"/>
    <property type="molecule type" value="Genomic_DNA"/>
</dbReference>
<feature type="non-terminal residue" evidence="2">
    <location>
        <position position="119"/>
    </location>
</feature>
<feature type="signal peptide" evidence="1">
    <location>
        <begin position="1"/>
        <end position="16"/>
    </location>
</feature>
<evidence type="ECO:0000256" key="1">
    <source>
        <dbReference type="SAM" id="SignalP"/>
    </source>
</evidence>
<name>A0A8T2ML27_9TELE</name>
<accession>A0A8T2ML27</accession>
<sequence length="119" mass="13009">KLSVLLCLYLNSVCVSLSPQQPLSPGELREEQLTPVHLQHKPCSLHLCCCFWQLHPPSAASKPWRVEKSSSLQFIFNTNHVPCISVAASGSCILHEAPSSPADAHSALSLRCAVRHCID</sequence>
<keyword evidence="1" id="KW-0732">Signal</keyword>
<proteinExistence type="predicted"/>
<evidence type="ECO:0000313" key="2">
    <source>
        <dbReference type="EMBL" id="KAG9328163.1"/>
    </source>
</evidence>
<gene>
    <name evidence="2" type="ORF">JZ751_016165</name>
</gene>
<dbReference type="AlphaFoldDB" id="A0A8T2ML27"/>
<protein>
    <submittedName>
        <fullName evidence="2">Uncharacterized protein</fullName>
    </submittedName>
</protein>